<dbReference type="STRING" id="27349.A0A0L6UL88"/>
<feature type="region of interest" description="Disordered" evidence="1">
    <location>
        <begin position="1"/>
        <end position="20"/>
    </location>
</feature>
<organism evidence="2 3">
    <name type="scientific">Puccinia sorghi</name>
    <dbReference type="NCBI Taxonomy" id="27349"/>
    <lineage>
        <taxon>Eukaryota</taxon>
        <taxon>Fungi</taxon>
        <taxon>Dikarya</taxon>
        <taxon>Basidiomycota</taxon>
        <taxon>Pucciniomycotina</taxon>
        <taxon>Pucciniomycetes</taxon>
        <taxon>Pucciniales</taxon>
        <taxon>Pucciniaceae</taxon>
        <taxon>Puccinia</taxon>
    </lineage>
</organism>
<evidence type="ECO:0000313" key="2">
    <source>
        <dbReference type="EMBL" id="KNZ49301.1"/>
    </source>
</evidence>
<sequence>MTGQTDPAKSKTRRFNNGGRTVIAGLENIPARTLHPGSPPLLRRRQSHLPHTSQGYQSMASVCKRSTGSKTRYLNIHNLGDEYFVPTAAEAQRAFSGQVACREKLTDAPMLTKSLREREINQKKNEKLAPIRLKSDSFFRLVLGSSFPTALCSKARSPVHARSQTSTNLSRSRCAKTSRPNPSYSVAHIFLPAIPFFLANAHCPLVVGVDQTPPRREFLTSDPKTRACNLLDLQLAPSSLLLIKFADEIYNHFGFFFGCVGWMWREEESTNRPPLIPELLSAAQPLPCPPTFEPESSGKGTGNTLEKGKQKAEDLFKSGAKVPKWLQNLSSPSSSSPF</sequence>
<gene>
    <name evidence="2" type="ORF">VP01_50g5</name>
</gene>
<dbReference type="PANTHER" id="PTHR46467">
    <property type="entry name" value="TETHER CONTAINING UBX DOMAIN FOR GLUT4"/>
    <property type="match status" value="1"/>
</dbReference>
<comment type="caution">
    <text evidence="2">The sequence shown here is derived from an EMBL/GenBank/DDBJ whole genome shotgun (WGS) entry which is preliminary data.</text>
</comment>
<feature type="region of interest" description="Disordered" evidence="1">
    <location>
        <begin position="162"/>
        <end position="181"/>
    </location>
</feature>
<keyword evidence="3" id="KW-1185">Reference proteome</keyword>
<dbReference type="GO" id="GO:0005634">
    <property type="term" value="C:nucleus"/>
    <property type="evidence" value="ECO:0007669"/>
    <property type="project" value="TreeGrafter"/>
</dbReference>
<accession>A0A0L6UL88</accession>
<reference evidence="2 3" key="1">
    <citation type="submission" date="2015-08" db="EMBL/GenBank/DDBJ databases">
        <title>Next Generation Sequencing and Analysis of the Genome of Puccinia sorghi L Schw, the Causal Agent of Maize Common Rust.</title>
        <authorList>
            <person name="Rochi L."/>
            <person name="Burguener G."/>
            <person name="Darino M."/>
            <person name="Turjanski A."/>
            <person name="Kreff E."/>
            <person name="Dieguez M.J."/>
            <person name="Sacco F."/>
        </authorList>
    </citation>
    <scope>NUCLEOTIDE SEQUENCE [LARGE SCALE GENOMIC DNA]</scope>
    <source>
        <strain evidence="2 3">RO10H11247</strain>
    </source>
</reference>
<dbReference type="GO" id="GO:0006886">
    <property type="term" value="P:intracellular protein transport"/>
    <property type="evidence" value="ECO:0007669"/>
    <property type="project" value="TreeGrafter"/>
</dbReference>
<dbReference type="GO" id="GO:0005737">
    <property type="term" value="C:cytoplasm"/>
    <property type="evidence" value="ECO:0007669"/>
    <property type="project" value="TreeGrafter"/>
</dbReference>
<dbReference type="Proteomes" id="UP000037035">
    <property type="component" value="Unassembled WGS sequence"/>
</dbReference>
<evidence type="ECO:0000313" key="3">
    <source>
        <dbReference type="Proteomes" id="UP000037035"/>
    </source>
</evidence>
<feature type="compositionally biased region" description="Polar residues" evidence="1">
    <location>
        <begin position="162"/>
        <end position="171"/>
    </location>
</feature>
<dbReference type="AlphaFoldDB" id="A0A0L6UL88"/>
<dbReference type="OrthoDB" id="440781at2759"/>
<protein>
    <submittedName>
        <fullName evidence="2">Uncharacterized protein</fullName>
    </submittedName>
</protein>
<dbReference type="GO" id="GO:0012506">
    <property type="term" value="C:vesicle membrane"/>
    <property type="evidence" value="ECO:0007669"/>
    <property type="project" value="TreeGrafter"/>
</dbReference>
<dbReference type="PANTHER" id="PTHR46467:SF1">
    <property type="entry name" value="TETHER CONTAINING UBX DOMAIN FOR GLUT4"/>
    <property type="match status" value="1"/>
</dbReference>
<evidence type="ECO:0000256" key="1">
    <source>
        <dbReference type="SAM" id="MobiDB-lite"/>
    </source>
</evidence>
<name>A0A0L6UL88_9BASI</name>
<dbReference type="VEuPathDB" id="FungiDB:VP01_50g5"/>
<dbReference type="EMBL" id="LAVV01010276">
    <property type="protein sequence ID" value="KNZ49301.1"/>
    <property type="molecule type" value="Genomic_DNA"/>
</dbReference>
<proteinExistence type="predicted"/>
<feature type="region of interest" description="Disordered" evidence="1">
    <location>
        <begin position="287"/>
        <end position="313"/>
    </location>
</feature>